<name>A0A0P9HHZ0_9CHLR</name>
<keyword evidence="1" id="KW-0812">Transmembrane</keyword>
<accession>A0A0P9HHZ0</accession>
<feature type="transmembrane region" description="Helical" evidence="1">
    <location>
        <begin position="36"/>
        <end position="54"/>
    </location>
</feature>
<evidence type="ECO:0000313" key="3">
    <source>
        <dbReference type="Proteomes" id="UP000050509"/>
    </source>
</evidence>
<proteinExistence type="predicted"/>
<comment type="caution">
    <text evidence="2">The sequence shown here is derived from an EMBL/GenBank/DDBJ whole genome shotgun (WGS) entry which is preliminary data.</text>
</comment>
<dbReference type="AlphaFoldDB" id="A0A0P9HHZ0"/>
<protein>
    <submittedName>
        <fullName evidence="2">Uncharacterized protein</fullName>
    </submittedName>
</protein>
<gene>
    <name evidence="2" type="ORF">SE17_03710</name>
</gene>
<dbReference type="Proteomes" id="UP000050509">
    <property type="component" value="Unassembled WGS sequence"/>
</dbReference>
<dbReference type="EMBL" id="LJCR01000056">
    <property type="protein sequence ID" value="KPV54440.1"/>
    <property type="molecule type" value="Genomic_DNA"/>
</dbReference>
<keyword evidence="3" id="KW-1185">Reference proteome</keyword>
<evidence type="ECO:0000313" key="2">
    <source>
        <dbReference type="EMBL" id="KPV54440.1"/>
    </source>
</evidence>
<keyword evidence="1" id="KW-0472">Membrane</keyword>
<keyword evidence="1" id="KW-1133">Transmembrane helix</keyword>
<evidence type="ECO:0000256" key="1">
    <source>
        <dbReference type="SAM" id="Phobius"/>
    </source>
</evidence>
<dbReference type="PATRIC" id="fig|186479.3.peg.9025"/>
<sequence length="273" mass="29268">MGKRESTVVEFLSPKYPKTFIIRDEAHRAKLVRGSLLFLFTFYTLGFVTYWLAFTPRSEAEELPSPVANLTASQAAEIATPTQVIATTVISATLTPLPTNTPQPTYLPAATAVPQPTVTPIPTAMPVPTATPVSTTAPGTILEPGQTWYEDGLAITLNANPPTGDKLSIDLVVENQAAGAQPIVSAIDPAMVRLTANTGESVTIVPFVQHSVRTGSGFTRATNVTLAQGDRFVLAQGGFFKFDFADPNVTSVTIEVVNFARIERAAWRVVIPR</sequence>
<reference evidence="2 3" key="1">
    <citation type="submission" date="2015-09" db="EMBL/GenBank/DDBJ databases">
        <title>Draft genome sequence of Kouleothrix aurantiaca JCM 19913.</title>
        <authorList>
            <person name="Hemp J."/>
        </authorList>
    </citation>
    <scope>NUCLEOTIDE SEQUENCE [LARGE SCALE GENOMIC DNA]</scope>
    <source>
        <strain evidence="2 3">COM-B</strain>
    </source>
</reference>
<organism evidence="2 3">
    <name type="scientific">Kouleothrix aurantiaca</name>
    <dbReference type="NCBI Taxonomy" id="186479"/>
    <lineage>
        <taxon>Bacteria</taxon>
        <taxon>Bacillati</taxon>
        <taxon>Chloroflexota</taxon>
        <taxon>Chloroflexia</taxon>
        <taxon>Chloroflexales</taxon>
        <taxon>Roseiflexineae</taxon>
        <taxon>Roseiflexaceae</taxon>
        <taxon>Kouleothrix</taxon>
    </lineage>
</organism>